<dbReference type="Pfam" id="PF14309">
    <property type="entry name" value="DUF4378"/>
    <property type="match status" value="1"/>
</dbReference>
<evidence type="ECO:0000313" key="5">
    <source>
        <dbReference type="Proteomes" id="UP001279734"/>
    </source>
</evidence>
<feature type="compositionally biased region" description="Basic and acidic residues" evidence="1">
    <location>
        <begin position="458"/>
        <end position="472"/>
    </location>
</feature>
<sequence>MTTGTTKDQPLKKQAEKNMGCMAGCLNLFDRNHILSGKLFYAKRLPPSPGVDLASDVASPVRSPAVSEDIGKPTKTKSPSSPLLSKPMPPPSPEVSSPRPSENPAKSLLAVSSFEFRESVKSPWKFSREAPRLSLDSRAVLDAKGSLHPREIRTKPSQCDSGSGDESEKQKRSPTVIARLMGLELLPHSVADLPEENVELRRSASESRSKELLANRFINSSSVQLQQIVTNRENAVREFNNHNKNSDNMSAHSSTALNVITLRSDHADYPARTAKSEVLRQRTAMQERKSFYESVDIFPEPKRTASMRGEIKRRLKMRGIDETSEDLETLKQILESLQLKGLLHSKPSEQIGQQNFVQNRRLSCEEPPVVVMKPTKSPASRRINSDSPSQRFRSKAVSHGNLNHNGEASLSVRPLRQRQEMKRDSRSRMENVNLTNSPNRGENRSLSPVVRKKALNVETRKREHETTAENRRVSPVQSPKLRTKRSDQTMSRSPRSRRPAAEIYPNEKMSLPPDDRSATLSESSYSTYSHTDTERWKTEEHKEGDSSLLERCDKLLHGIAKMNATTELQPSPVSVLDSSFCKDDDSPSPIMKRTIDFKGQLVQFEDEVWSQSSSDVHGVESDSSDFAYVSEIFRAARHLPEDSDVFPLLEERQYLKGKDTSKVSRLRRKLIFDTISEILDNQQSPPWKLVSPENLVSKKPSLRRTWSELQKIREPAPSEDLFDTVYGVLKKDFAGDSTKNWVNYPLEVSETVMNIEQLIFKELIGESITGLATLARKPAASASSRWKLIF</sequence>
<feature type="compositionally biased region" description="Basic and acidic residues" evidence="1">
    <location>
        <begin position="531"/>
        <end position="542"/>
    </location>
</feature>
<feature type="region of interest" description="Disordered" evidence="1">
    <location>
        <begin position="51"/>
        <end position="104"/>
    </location>
</feature>
<accession>A0AAD3XF23</accession>
<evidence type="ECO:0008006" key="6">
    <source>
        <dbReference type="Google" id="ProtNLM"/>
    </source>
</evidence>
<evidence type="ECO:0000259" key="3">
    <source>
        <dbReference type="Pfam" id="PF14383"/>
    </source>
</evidence>
<reference evidence="4" key="1">
    <citation type="submission" date="2023-05" db="EMBL/GenBank/DDBJ databases">
        <title>Nepenthes gracilis genome sequencing.</title>
        <authorList>
            <person name="Fukushima K."/>
        </authorList>
    </citation>
    <scope>NUCLEOTIDE SEQUENCE</scope>
    <source>
        <strain evidence="4">SING2019-196</strain>
    </source>
</reference>
<name>A0AAD3XF23_NEPGR</name>
<feature type="compositionally biased region" description="Basic and acidic residues" evidence="1">
    <location>
        <begin position="417"/>
        <end position="429"/>
    </location>
</feature>
<keyword evidence="5" id="KW-1185">Reference proteome</keyword>
<dbReference type="PANTHER" id="PTHR31680:SF12">
    <property type="entry name" value="OS11G0587300 PROTEIN"/>
    <property type="match status" value="1"/>
</dbReference>
<dbReference type="Pfam" id="PF14383">
    <property type="entry name" value="VARLMGL"/>
    <property type="match status" value="1"/>
</dbReference>
<dbReference type="AlphaFoldDB" id="A0AAD3XF23"/>
<evidence type="ECO:0000259" key="2">
    <source>
        <dbReference type="Pfam" id="PF14309"/>
    </source>
</evidence>
<feature type="domain" description="DUF3741" evidence="3">
    <location>
        <begin position="165"/>
        <end position="189"/>
    </location>
</feature>
<dbReference type="InterPro" id="IPR033334">
    <property type="entry name" value="LNG1/2"/>
</dbReference>
<dbReference type="GO" id="GO:0051513">
    <property type="term" value="P:regulation of monopolar cell growth"/>
    <property type="evidence" value="ECO:0007669"/>
    <property type="project" value="InterPro"/>
</dbReference>
<dbReference type="InterPro" id="IPR032795">
    <property type="entry name" value="DUF3741-assoc"/>
</dbReference>
<feature type="region of interest" description="Disordered" evidence="1">
    <location>
        <begin position="367"/>
        <end position="542"/>
    </location>
</feature>
<feature type="domain" description="DUF4378" evidence="2">
    <location>
        <begin position="626"/>
        <end position="766"/>
    </location>
</feature>
<proteinExistence type="predicted"/>
<dbReference type="EMBL" id="BSYO01000003">
    <property type="protein sequence ID" value="GMH02386.1"/>
    <property type="molecule type" value="Genomic_DNA"/>
</dbReference>
<evidence type="ECO:0000313" key="4">
    <source>
        <dbReference type="EMBL" id="GMH02386.1"/>
    </source>
</evidence>
<dbReference type="Proteomes" id="UP001279734">
    <property type="component" value="Unassembled WGS sequence"/>
</dbReference>
<feature type="compositionally biased region" description="Polar residues" evidence="1">
    <location>
        <begin position="430"/>
        <end position="446"/>
    </location>
</feature>
<evidence type="ECO:0000256" key="1">
    <source>
        <dbReference type="SAM" id="MobiDB-lite"/>
    </source>
</evidence>
<dbReference type="PANTHER" id="PTHR31680">
    <property type="entry name" value="LONGIFOLIA PROTEIN"/>
    <property type="match status" value="1"/>
</dbReference>
<protein>
    <recommendedName>
        <fullName evidence="6">DUF4378 domain-containing protein</fullName>
    </recommendedName>
</protein>
<feature type="compositionally biased region" description="Low complexity" evidence="1">
    <location>
        <begin position="94"/>
        <end position="104"/>
    </location>
</feature>
<feature type="compositionally biased region" description="Polar residues" evidence="1">
    <location>
        <begin position="518"/>
        <end position="530"/>
    </location>
</feature>
<dbReference type="InterPro" id="IPR025486">
    <property type="entry name" value="DUF4378"/>
</dbReference>
<organism evidence="4 5">
    <name type="scientific">Nepenthes gracilis</name>
    <name type="common">Slender pitcher plant</name>
    <dbReference type="NCBI Taxonomy" id="150966"/>
    <lineage>
        <taxon>Eukaryota</taxon>
        <taxon>Viridiplantae</taxon>
        <taxon>Streptophyta</taxon>
        <taxon>Embryophyta</taxon>
        <taxon>Tracheophyta</taxon>
        <taxon>Spermatophyta</taxon>
        <taxon>Magnoliopsida</taxon>
        <taxon>eudicotyledons</taxon>
        <taxon>Gunneridae</taxon>
        <taxon>Pentapetalae</taxon>
        <taxon>Caryophyllales</taxon>
        <taxon>Nepenthaceae</taxon>
        <taxon>Nepenthes</taxon>
    </lineage>
</organism>
<feature type="compositionally biased region" description="Low complexity" evidence="1">
    <location>
        <begin position="76"/>
        <end position="86"/>
    </location>
</feature>
<gene>
    <name evidence="4" type="ORF">Nepgr_004225</name>
</gene>
<comment type="caution">
    <text evidence="4">The sequence shown here is derived from an EMBL/GenBank/DDBJ whole genome shotgun (WGS) entry which is preliminary data.</text>
</comment>
<feature type="region of interest" description="Disordered" evidence="1">
    <location>
        <begin position="146"/>
        <end position="173"/>
    </location>
</feature>